<evidence type="ECO:0000256" key="1">
    <source>
        <dbReference type="ARBA" id="ARBA00022649"/>
    </source>
</evidence>
<dbReference type="Proteomes" id="UP000070250">
    <property type="component" value="Chromosome"/>
</dbReference>
<dbReference type="RefSeq" id="WP_066921932.1">
    <property type="nucleotide sequence ID" value="NZ_CP011971.1"/>
</dbReference>
<dbReference type="Pfam" id="PF05016">
    <property type="entry name" value="ParE_toxin"/>
    <property type="match status" value="1"/>
</dbReference>
<accession>A0A127FE49</accession>
<keyword evidence="1" id="KW-1277">Toxin-antitoxin system</keyword>
<reference evidence="2 3" key="1">
    <citation type="submission" date="2015-06" db="EMBL/GenBank/DDBJ databases">
        <title>A Comprehensive Approach to Explore the Metabolic and Phylogenetic Diversity of Bacterial Steroid Degradation in the Environment: Testosterone as an Example.</title>
        <authorList>
            <person name="Yang F.-C."/>
            <person name="Chen Y.-L."/>
            <person name="Yu C.-P."/>
            <person name="Tang S.-L."/>
            <person name="Wang P.-H."/>
            <person name="Ismail W."/>
            <person name="Wang C.-H."/>
            <person name="Yang C.-Y."/>
            <person name="Chiang Y.-R."/>
        </authorList>
    </citation>
    <scope>NUCLEOTIDE SEQUENCE [LARGE SCALE GENOMIC DNA]</scope>
    <source>
        <strain evidence="2 3">DSM 18526</strain>
    </source>
</reference>
<dbReference type="Gene3D" id="3.30.2310.20">
    <property type="entry name" value="RelE-like"/>
    <property type="match status" value="1"/>
</dbReference>
<keyword evidence="3" id="KW-1185">Reference proteome</keyword>
<evidence type="ECO:0000313" key="2">
    <source>
        <dbReference type="EMBL" id="AMN48071.1"/>
    </source>
</evidence>
<proteinExistence type="predicted"/>
<evidence type="ECO:0000313" key="3">
    <source>
        <dbReference type="Proteomes" id="UP000070250"/>
    </source>
</evidence>
<name>A0A127FE49_STEDE</name>
<dbReference type="STRING" id="465721.ACG33_13365"/>
<dbReference type="InterPro" id="IPR035093">
    <property type="entry name" value="RelE/ParE_toxin_dom_sf"/>
</dbReference>
<dbReference type="EMBL" id="CP011971">
    <property type="protein sequence ID" value="AMN48071.1"/>
    <property type="molecule type" value="Genomic_DNA"/>
</dbReference>
<dbReference type="AlphaFoldDB" id="A0A127FE49"/>
<protein>
    <submittedName>
        <fullName evidence="2">Plasmid stabilization protein ParE</fullName>
    </submittedName>
</protein>
<gene>
    <name evidence="2" type="ORF">ACG33_13365</name>
</gene>
<sequence length="103" mass="11828">MTLPYRLTQGAVADLRGIVRYTVEQWGKEQCRTYVAQIEETACALAKGEGPFKNLDDVHPGLRMKLAGHHYIFCLPQPDRPALILAILHERMDLMVRLKNRLR</sequence>
<dbReference type="InterPro" id="IPR007712">
    <property type="entry name" value="RelE/ParE_toxin"/>
</dbReference>
<organism evidence="2 3">
    <name type="scientific">Steroidobacter denitrificans</name>
    <dbReference type="NCBI Taxonomy" id="465721"/>
    <lineage>
        <taxon>Bacteria</taxon>
        <taxon>Pseudomonadati</taxon>
        <taxon>Pseudomonadota</taxon>
        <taxon>Gammaproteobacteria</taxon>
        <taxon>Steroidobacterales</taxon>
        <taxon>Steroidobacteraceae</taxon>
        <taxon>Steroidobacter</taxon>
    </lineage>
</organism>
<dbReference type="KEGG" id="sdf:ACG33_13365"/>
<dbReference type="OrthoDB" id="516834at2"/>